<evidence type="ECO:0000313" key="2">
    <source>
        <dbReference type="Proteomes" id="UP000299102"/>
    </source>
</evidence>
<reference evidence="1 2" key="1">
    <citation type="journal article" date="2019" name="Commun. Biol.">
        <title>The bagworm genome reveals a unique fibroin gene that provides high tensile strength.</title>
        <authorList>
            <person name="Kono N."/>
            <person name="Nakamura H."/>
            <person name="Ohtoshi R."/>
            <person name="Tomita M."/>
            <person name="Numata K."/>
            <person name="Arakawa K."/>
        </authorList>
    </citation>
    <scope>NUCLEOTIDE SEQUENCE [LARGE SCALE GENOMIC DNA]</scope>
</reference>
<protein>
    <submittedName>
        <fullName evidence="1">RNA-directed DNA polymerase from mobile element jockey</fullName>
    </submittedName>
</protein>
<comment type="caution">
    <text evidence="1">The sequence shown here is derived from an EMBL/GenBank/DDBJ whole genome shotgun (WGS) entry which is preliminary data.</text>
</comment>
<organism evidence="1 2">
    <name type="scientific">Eumeta variegata</name>
    <name type="common">Bagworm moth</name>
    <name type="synonym">Eumeta japonica</name>
    <dbReference type="NCBI Taxonomy" id="151549"/>
    <lineage>
        <taxon>Eukaryota</taxon>
        <taxon>Metazoa</taxon>
        <taxon>Ecdysozoa</taxon>
        <taxon>Arthropoda</taxon>
        <taxon>Hexapoda</taxon>
        <taxon>Insecta</taxon>
        <taxon>Pterygota</taxon>
        <taxon>Neoptera</taxon>
        <taxon>Endopterygota</taxon>
        <taxon>Lepidoptera</taxon>
        <taxon>Glossata</taxon>
        <taxon>Ditrysia</taxon>
        <taxon>Tineoidea</taxon>
        <taxon>Psychidae</taxon>
        <taxon>Oiketicinae</taxon>
        <taxon>Eumeta</taxon>
    </lineage>
</organism>
<proteinExistence type="predicted"/>
<dbReference type="OrthoDB" id="411871at2759"/>
<dbReference type="EMBL" id="BGZK01000713">
    <property type="protein sequence ID" value="GBP57312.1"/>
    <property type="molecule type" value="Genomic_DNA"/>
</dbReference>
<sequence length="272" mass="30748">MGEFAACAVALRRLRSLAPSQMLPYIPSHNPQDVHRIKEKVRQKISLAPKDDVNSVSLDEVQSLIKNLNTRKSPGLDGISNKAIKCFSLPLMALVVAIFNVCLKNCYFPPSWKEGVIIGILKSGKLRDLTSSFRPISLLSGLGKLYDKIQKTRLSNYVLNKNLIINEQFGFRFQYSCPQLALRLVEHISEGFKKETQNSGTRPSCTQNMKDASEILQYCNQLPQRIDFICCFLRAPPANNFIRRPRNVVTDPLEDLIAKVEKLNNALKDLEE</sequence>
<accession>A0A4C1X2V4</accession>
<dbReference type="GO" id="GO:0003964">
    <property type="term" value="F:RNA-directed DNA polymerase activity"/>
    <property type="evidence" value="ECO:0007669"/>
    <property type="project" value="UniProtKB-KW"/>
</dbReference>
<keyword evidence="2" id="KW-1185">Reference proteome</keyword>
<gene>
    <name evidence="1" type="primary">pol</name>
    <name evidence="1" type="ORF">EVAR_39951_1</name>
</gene>
<keyword evidence="1" id="KW-0695">RNA-directed DNA polymerase</keyword>
<evidence type="ECO:0000313" key="1">
    <source>
        <dbReference type="EMBL" id="GBP57312.1"/>
    </source>
</evidence>
<keyword evidence="1" id="KW-0548">Nucleotidyltransferase</keyword>
<dbReference type="AlphaFoldDB" id="A0A4C1X2V4"/>
<dbReference type="PANTHER" id="PTHR19446">
    <property type="entry name" value="REVERSE TRANSCRIPTASES"/>
    <property type="match status" value="1"/>
</dbReference>
<dbReference type="STRING" id="151549.A0A4C1X2V4"/>
<dbReference type="Proteomes" id="UP000299102">
    <property type="component" value="Unassembled WGS sequence"/>
</dbReference>
<keyword evidence="1" id="KW-0808">Transferase</keyword>
<name>A0A4C1X2V4_EUMVA</name>